<dbReference type="STRING" id="1549858.MC45_13075"/>
<dbReference type="AlphaFoldDB" id="A0A097EHV0"/>
<dbReference type="Proteomes" id="UP000033200">
    <property type="component" value="Chromosome"/>
</dbReference>
<keyword evidence="2" id="KW-0238">DNA-binding</keyword>
<dbReference type="eggNOG" id="COG1733">
    <property type="taxonomic scope" value="Bacteria"/>
</dbReference>
<gene>
    <name evidence="5" type="ORF">MC45_13075</name>
</gene>
<evidence type="ECO:0000313" key="5">
    <source>
        <dbReference type="EMBL" id="AIT07141.1"/>
    </source>
</evidence>
<dbReference type="EMBL" id="CP009571">
    <property type="protein sequence ID" value="AIT07141.1"/>
    <property type="molecule type" value="Genomic_DNA"/>
</dbReference>
<protein>
    <submittedName>
        <fullName evidence="5">Transcriptional regulator</fullName>
    </submittedName>
</protein>
<proteinExistence type="predicted"/>
<keyword evidence="1" id="KW-0805">Transcription regulation</keyword>
<dbReference type="PANTHER" id="PTHR33204:SF17">
    <property type="entry name" value="TRANSCRIPTIONAL REGULATORY PROTEIN"/>
    <property type="match status" value="1"/>
</dbReference>
<dbReference type="Gene3D" id="1.10.10.10">
    <property type="entry name" value="Winged helix-like DNA-binding domain superfamily/Winged helix DNA-binding domain"/>
    <property type="match status" value="1"/>
</dbReference>
<dbReference type="InterPro" id="IPR036388">
    <property type="entry name" value="WH-like_DNA-bd_sf"/>
</dbReference>
<dbReference type="GO" id="GO:0003677">
    <property type="term" value="F:DNA binding"/>
    <property type="evidence" value="ECO:0007669"/>
    <property type="project" value="UniProtKB-KW"/>
</dbReference>
<dbReference type="HOGENOM" id="CLU_111585_0_0_5"/>
<evidence type="ECO:0000256" key="2">
    <source>
        <dbReference type="ARBA" id="ARBA00023125"/>
    </source>
</evidence>
<dbReference type="SUPFAM" id="SSF46785">
    <property type="entry name" value="Winged helix' DNA-binding domain"/>
    <property type="match status" value="1"/>
</dbReference>
<dbReference type="InterPro" id="IPR002577">
    <property type="entry name" value="HTH_HxlR"/>
</dbReference>
<reference evidence="5 6" key="1">
    <citation type="submission" date="2014-09" db="EMBL/GenBank/DDBJ databases">
        <title>Using Illumina technology Improving SMRT sequencing Genome Assembly by RASTools.</title>
        <authorList>
            <person name="Zhou Y."/>
            <person name="Ma T."/>
            <person name="Liu T."/>
        </authorList>
    </citation>
    <scope>NUCLEOTIDE SEQUENCE [LARGE SCALE GENOMIC DNA]</scope>
    <source>
        <strain evidence="5 6">ATCC 55669</strain>
    </source>
</reference>
<dbReference type="PANTHER" id="PTHR33204">
    <property type="entry name" value="TRANSCRIPTIONAL REGULATOR, MARR FAMILY"/>
    <property type="match status" value="1"/>
</dbReference>
<evidence type="ECO:0000259" key="4">
    <source>
        <dbReference type="PROSITE" id="PS51118"/>
    </source>
</evidence>
<evidence type="ECO:0000256" key="1">
    <source>
        <dbReference type="ARBA" id="ARBA00023015"/>
    </source>
</evidence>
<dbReference type="KEGG" id="stax:MC45_13075"/>
<dbReference type="RefSeq" id="WP_038663915.1">
    <property type="nucleotide sequence ID" value="NZ_CP009571.1"/>
</dbReference>
<keyword evidence="3" id="KW-0804">Transcription</keyword>
<dbReference type="Pfam" id="PF01638">
    <property type="entry name" value="HxlR"/>
    <property type="match status" value="1"/>
</dbReference>
<evidence type="ECO:0000256" key="3">
    <source>
        <dbReference type="ARBA" id="ARBA00023163"/>
    </source>
</evidence>
<sequence>MDCEGLSKSDCPLGRGIARVGDGWSMLVLRDVARGVHRFDALQKGLGIAPNILTRRLVALVEDGLLERRRYSERPPRHDYVLTAMGRDYLPVLHALGAWGARHFGDETIVRLVAADGHVVEPVVIDAVTGTPLAEMDLTVTAAAP</sequence>
<dbReference type="PROSITE" id="PS51118">
    <property type="entry name" value="HTH_HXLR"/>
    <property type="match status" value="1"/>
</dbReference>
<dbReference type="InterPro" id="IPR036390">
    <property type="entry name" value="WH_DNA-bd_sf"/>
</dbReference>
<evidence type="ECO:0000313" key="6">
    <source>
        <dbReference type="Proteomes" id="UP000033200"/>
    </source>
</evidence>
<accession>A0A097EHV0</accession>
<name>A0A097EHV0_9SPHN</name>
<keyword evidence="6" id="KW-1185">Reference proteome</keyword>
<organism evidence="5 6">
    <name type="scientific">Sphingomonas taxi</name>
    <dbReference type="NCBI Taxonomy" id="1549858"/>
    <lineage>
        <taxon>Bacteria</taxon>
        <taxon>Pseudomonadati</taxon>
        <taxon>Pseudomonadota</taxon>
        <taxon>Alphaproteobacteria</taxon>
        <taxon>Sphingomonadales</taxon>
        <taxon>Sphingomonadaceae</taxon>
        <taxon>Sphingomonas</taxon>
    </lineage>
</organism>
<feature type="domain" description="HTH hxlR-type" evidence="4">
    <location>
        <begin position="11"/>
        <end position="108"/>
    </location>
</feature>